<evidence type="ECO:0000256" key="18">
    <source>
        <dbReference type="ARBA" id="ARBA00023268"/>
    </source>
</evidence>
<evidence type="ECO:0000256" key="1">
    <source>
        <dbReference type="ARBA" id="ARBA00001936"/>
    </source>
</evidence>
<dbReference type="InterPro" id="IPR014143">
    <property type="entry name" value="NHEJ_ligase_prk"/>
</dbReference>
<evidence type="ECO:0000256" key="4">
    <source>
        <dbReference type="ARBA" id="ARBA00022679"/>
    </source>
</evidence>
<dbReference type="GO" id="GO:0003677">
    <property type="term" value="F:DNA binding"/>
    <property type="evidence" value="ECO:0007669"/>
    <property type="project" value="UniProtKB-KW"/>
</dbReference>
<dbReference type="EC" id="6.5.1.1" evidence="2"/>
<keyword evidence="13" id="KW-0239">DNA-directed DNA polymerase</keyword>
<dbReference type="EMBL" id="FNRL01000004">
    <property type="protein sequence ID" value="SEA22535.1"/>
    <property type="molecule type" value="Genomic_DNA"/>
</dbReference>
<evidence type="ECO:0000256" key="12">
    <source>
        <dbReference type="ARBA" id="ARBA00022840"/>
    </source>
</evidence>
<organism evidence="23 24">
    <name type="scientific">Chitinophaga terrae</name>
    <name type="common">ex Kim and Jung 2007</name>
    <dbReference type="NCBI Taxonomy" id="408074"/>
    <lineage>
        <taxon>Bacteria</taxon>
        <taxon>Pseudomonadati</taxon>
        <taxon>Bacteroidota</taxon>
        <taxon>Chitinophagia</taxon>
        <taxon>Chitinophagales</taxon>
        <taxon>Chitinophagaceae</taxon>
        <taxon>Chitinophaga</taxon>
    </lineage>
</organism>
<dbReference type="InterPro" id="IPR012340">
    <property type="entry name" value="NA-bd_OB-fold"/>
</dbReference>
<dbReference type="NCBIfam" id="TIGR02776">
    <property type="entry name" value="NHEJ_ligase_prk"/>
    <property type="match status" value="1"/>
</dbReference>
<evidence type="ECO:0000256" key="21">
    <source>
        <dbReference type="SAM" id="MobiDB-lite"/>
    </source>
</evidence>
<accession>A0A1H3ZFY1</accession>
<dbReference type="GO" id="GO:0004527">
    <property type="term" value="F:exonuclease activity"/>
    <property type="evidence" value="ECO:0007669"/>
    <property type="project" value="UniProtKB-KW"/>
</dbReference>
<keyword evidence="14" id="KW-0238">DNA-binding</keyword>
<keyword evidence="12" id="KW-0067">ATP-binding</keyword>
<evidence type="ECO:0000256" key="14">
    <source>
        <dbReference type="ARBA" id="ARBA00023125"/>
    </source>
</evidence>
<evidence type="ECO:0000256" key="10">
    <source>
        <dbReference type="ARBA" id="ARBA00022801"/>
    </source>
</evidence>
<dbReference type="InterPro" id="IPR014146">
    <property type="entry name" value="LigD_ligase_dom"/>
</dbReference>
<evidence type="ECO:0000256" key="6">
    <source>
        <dbReference type="ARBA" id="ARBA00022722"/>
    </source>
</evidence>
<evidence type="ECO:0000256" key="11">
    <source>
        <dbReference type="ARBA" id="ARBA00022839"/>
    </source>
</evidence>
<dbReference type="SUPFAM" id="SSF50249">
    <property type="entry name" value="Nucleic acid-binding proteins"/>
    <property type="match status" value="1"/>
</dbReference>
<evidence type="ECO:0000256" key="19">
    <source>
        <dbReference type="ARBA" id="ARBA00029943"/>
    </source>
</evidence>
<dbReference type="Proteomes" id="UP000199656">
    <property type="component" value="Unassembled WGS sequence"/>
</dbReference>
<dbReference type="InterPro" id="IPR014145">
    <property type="entry name" value="LigD_pol_dom"/>
</dbReference>
<feature type="region of interest" description="Disordered" evidence="21">
    <location>
        <begin position="323"/>
        <end position="342"/>
    </location>
</feature>
<keyword evidence="7" id="KW-0479">Metal-binding</keyword>
<keyword evidence="18" id="KW-0511">Multifunctional enzyme</keyword>
<keyword evidence="5" id="KW-0548">Nucleotidyltransferase</keyword>
<dbReference type="PROSITE" id="PS50160">
    <property type="entry name" value="DNA_LIGASE_A3"/>
    <property type="match status" value="1"/>
</dbReference>
<keyword evidence="3" id="KW-0436">Ligase</keyword>
<dbReference type="GO" id="GO:0005524">
    <property type="term" value="F:ATP binding"/>
    <property type="evidence" value="ECO:0007669"/>
    <property type="project" value="UniProtKB-KW"/>
</dbReference>
<comment type="catalytic activity">
    <reaction evidence="20">
        <text>ATP + (deoxyribonucleotide)n-3'-hydroxyl + 5'-phospho-(deoxyribonucleotide)m = (deoxyribonucleotide)n+m + AMP + diphosphate.</text>
        <dbReference type="EC" id="6.5.1.1"/>
    </reaction>
</comment>
<name>A0A1H3ZFY1_9BACT</name>
<feature type="domain" description="ATP-dependent DNA ligase family profile" evidence="22">
    <location>
        <begin position="117"/>
        <end position="262"/>
    </location>
</feature>
<keyword evidence="24" id="KW-1185">Reference proteome</keyword>
<keyword evidence="4" id="KW-0808">Transferase</keyword>
<dbReference type="GO" id="GO:0003910">
    <property type="term" value="F:DNA ligase (ATP) activity"/>
    <property type="evidence" value="ECO:0007669"/>
    <property type="project" value="UniProtKB-EC"/>
</dbReference>
<dbReference type="NCBIfam" id="TIGR02779">
    <property type="entry name" value="NHEJ_ligase_lig"/>
    <property type="match status" value="1"/>
</dbReference>
<dbReference type="AlphaFoldDB" id="A0A1H3ZFY1"/>
<reference evidence="24" key="1">
    <citation type="submission" date="2016-10" db="EMBL/GenBank/DDBJ databases">
        <authorList>
            <person name="Varghese N."/>
            <person name="Submissions S."/>
        </authorList>
    </citation>
    <scope>NUCLEOTIDE SEQUENCE [LARGE SCALE GENOMIC DNA]</scope>
    <source>
        <strain evidence="24">DSM 23920</strain>
    </source>
</reference>
<keyword evidence="11" id="KW-0269">Exonuclease</keyword>
<evidence type="ECO:0000256" key="15">
    <source>
        <dbReference type="ARBA" id="ARBA00023172"/>
    </source>
</evidence>
<dbReference type="STRING" id="408074.SAMN05660909_01201"/>
<evidence type="ECO:0000256" key="3">
    <source>
        <dbReference type="ARBA" id="ARBA00022598"/>
    </source>
</evidence>
<evidence type="ECO:0000313" key="24">
    <source>
        <dbReference type="Proteomes" id="UP000199656"/>
    </source>
</evidence>
<gene>
    <name evidence="23" type="ORF">SAMN05660909_01201</name>
</gene>
<dbReference type="CDD" id="cd07971">
    <property type="entry name" value="OBF_DNA_ligase_LigD"/>
    <property type="match status" value="1"/>
</dbReference>
<dbReference type="GO" id="GO:0006310">
    <property type="term" value="P:DNA recombination"/>
    <property type="evidence" value="ECO:0007669"/>
    <property type="project" value="UniProtKB-KW"/>
</dbReference>
<evidence type="ECO:0000256" key="7">
    <source>
        <dbReference type="ARBA" id="ARBA00022723"/>
    </source>
</evidence>
<dbReference type="Gene3D" id="3.30.1490.70">
    <property type="match status" value="1"/>
</dbReference>
<keyword evidence="9" id="KW-0227">DNA damage</keyword>
<dbReference type="Gene3D" id="3.90.920.10">
    <property type="entry name" value="DNA primase, PRIM domain"/>
    <property type="match status" value="1"/>
</dbReference>
<protein>
    <recommendedName>
        <fullName evidence="2">DNA ligase (ATP)</fullName>
        <ecNumber evidence="2">6.5.1.1</ecNumber>
    </recommendedName>
    <alternativeName>
        <fullName evidence="19">NHEJ DNA polymerase</fullName>
    </alternativeName>
</protein>
<proteinExistence type="predicted"/>
<dbReference type="GO" id="GO:0046872">
    <property type="term" value="F:metal ion binding"/>
    <property type="evidence" value="ECO:0007669"/>
    <property type="project" value="UniProtKB-KW"/>
</dbReference>
<sequence length="655" mass="74255">MARRKKLTPSVNELLKGSVSKDFPQPFKPMLATATTKAFDNDDWLFEIKWDGYRAVAYLSGNDVNLMSRNLQSFNQQFSAIYRELKKLNLNAVLDGEIVALDDNGNPDFQVLQNYLKHTQSARLVYYVFDIIWYEGRSLINLPLVQRKEILAAVLPASNLVSFSNHITGQGTAFYEAAVSKGLEGVMGKAMDSKYVIGRRTASWLKIKYTHKMDAIICGYTEGRNSRKNFGAVILGKYEGSQLKYIGHTGGGFNDELLKSLYQKFQPLITERSPFAVAPKTNMPATWLKPELVCEVKFSEATRDGILRQPIFVGLREDKRAKDEKNVQTVPPPATTRKKKQASGLFLSGTEDQVETKVAGQLLKFTNLNKLYWPDEGITKRDMINYYADIADYILPYLEDRPQSLNRFPEGIKGFNFYQKNVEDKVADWIPRFPYISESDGNRKEFLVCEDLATLLYMANMGCIELNPWHSRTTKPDFPDYCLIDLDPDTNSFNQVIQCAQVVKEVLDSIGAPSFVKTSGSTGMHILIPLGAKYTFDQSRMLAELIVGLVHRQLPKFTSIERNPSKRKGKIYLDFLQNRQIQTMAAAYSLRPKPGATVSAPLRWEEVKKGLKIGDFNIYNMKERLETEGDLLKGLLGKGINMKKILQQLQQLLQA</sequence>
<keyword evidence="15" id="KW-0233">DNA recombination</keyword>
<keyword evidence="8" id="KW-0547">Nucleotide-binding</keyword>
<keyword evidence="6" id="KW-0540">Nuclease</keyword>
<dbReference type="InterPro" id="IPR012309">
    <property type="entry name" value="DNA_ligase_ATP-dep_C"/>
</dbReference>
<dbReference type="NCBIfam" id="TIGR02778">
    <property type="entry name" value="ligD_pol"/>
    <property type="match status" value="1"/>
</dbReference>
<evidence type="ECO:0000256" key="9">
    <source>
        <dbReference type="ARBA" id="ARBA00022763"/>
    </source>
</evidence>
<dbReference type="Pfam" id="PF21686">
    <property type="entry name" value="LigD_Prim-Pol"/>
    <property type="match status" value="1"/>
</dbReference>
<keyword evidence="17" id="KW-0464">Manganese</keyword>
<evidence type="ECO:0000256" key="16">
    <source>
        <dbReference type="ARBA" id="ARBA00023204"/>
    </source>
</evidence>
<evidence type="ECO:0000256" key="13">
    <source>
        <dbReference type="ARBA" id="ARBA00022932"/>
    </source>
</evidence>
<dbReference type="Pfam" id="PF04679">
    <property type="entry name" value="DNA_ligase_A_C"/>
    <property type="match status" value="1"/>
</dbReference>
<dbReference type="RefSeq" id="WP_089759668.1">
    <property type="nucleotide sequence ID" value="NZ_BKAT01000005.1"/>
</dbReference>
<evidence type="ECO:0000256" key="17">
    <source>
        <dbReference type="ARBA" id="ARBA00023211"/>
    </source>
</evidence>
<dbReference type="GO" id="GO:0003887">
    <property type="term" value="F:DNA-directed DNA polymerase activity"/>
    <property type="evidence" value="ECO:0007669"/>
    <property type="project" value="UniProtKB-KW"/>
</dbReference>
<dbReference type="Pfam" id="PF01068">
    <property type="entry name" value="DNA_ligase_A_M"/>
    <property type="match status" value="1"/>
</dbReference>
<dbReference type="CDD" id="cd04865">
    <property type="entry name" value="LigD_Pol_like_2"/>
    <property type="match status" value="1"/>
</dbReference>
<evidence type="ECO:0000256" key="5">
    <source>
        <dbReference type="ARBA" id="ARBA00022695"/>
    </source>
</evidence>
<keyword evidence="16" id="KW-0234">DNA repair</keyword>
<dbReference type="CDD" id="cd07906">
    <property type="entry name" value="Adenylation_DNA_ligase_LigD_LigC"/>
    <property type="match status" value="1"/>
</dbReference>
<evidence type="ECO:0000256" key="2">
    <source>
        <dbReference type="ARBA" id="ARBA00012727"/>
    </source>
</evidence>
<dbReference type="PANTHER" id="PTHR42705">
    <property type="entry name" value="BIFUNCTIONAL NON-HOMOLOGOUS END JOINING PROTEIN LIGD"/>
    <property type="match status" value="1"/>
</dbReference>
<dbReference type="Gene3D" id="3.30.470.30">
    <property type="entry name" value="DNA ligase/mRNA capping enzyme"/>
    <property type="match status" value="1"/>
</dbReference>
<dbReference type="SUPFAM" id="SSF56091">
    <property type="entry name" value="DNA ligase/mRNA capping enzyme, catalytic domain"/>
    <property type="match status" value="1"/>
</dbReference>
<dbReference type="InterPro" id="IPR012310">
    <property type="entry name" value="DNA_ligase_ATP-dep_cent"/>
</dbReference>
<dbReference type="InterPro" id="IPR052171">
    <property type="entry name" value="NHEJ_LigD"/>
</dbReference>
<dbReference type="PANTHER" id="PTHR42705:SF2">
    <property type="entry name" value="BIFUNCTIONAL NON-HOMOLOGOUS END JOINING PROTEIN LIGD"/>
    <property type="match status" value="1"/>
</dbReference>
<evidence type="ECO:0000259" key="22">
    <source>
        <dbReference type="PROSITE" id="PS50160"/>
    </source>
</evidence>
<dbReference type="GO" id="GO:0006281">
    <property type="term" value="P:DNA repair"/>
    <property type="evidence" value="ECO:0007669"/>
    <property type="project" value="UniProtKB-KW"/>
</dbReference>
<dbReference type="Gene3D" id="2.40.50.140">
    <property type="entry name" value="Nucleic acid-binding proteins"/>
    <property type="match status" value="1"/>
</dbReference>
<keyword evidence="10" id="KW-0378">Hydrolase</keyword>
<evidence type="ECO:0000256" key="20">
    <source>
        <dbReference type="ARBA" id="ARBA00034003"/>
    </source>
</evidence>
<comment type="cofactor">
    <cofactor evidence="1">
        <name>Mn(2+)</name>
        <dbReference type="ChEBI" id="CHEBI:29035"/>
    </cofactor>
</comment>
<evidence type="ECO:0000313" key="23">
    <source>
        <dbReference type="EMBL" id="SEA22535.1"/>
    </source>
</evidence>
<evidence type="ECO:0000256" key="8">
    <source>
        <dbReference type="ARBA" id="ARBA00022741"/>
    </source>
</evidence>
<dbReference type="OrthoDB" id="9802472at2"/>